<gene>
    <name evidence="2" type="ORF">K227x_46880</name>
</gene>
<accession>A0A517NGL9</accession>
<evidence type="ECO:0000256" key="1">
    <source>
        <dbReference type="SAM" id="SignalP"/>
    </source>
</evidence>
<evidence type="ECO:0008006" key="4">
    <source>
        <dbReference type="Google" id="ProtNLM"/>
    </source>
</evidence>
<sequence length="577" mass="61900" precursor="true">MKLYQALLLLTAVVSAMASLLLQSPSKSLATDLHFALEKSIPNSSEGVSPKLHFSDLTHAAKTGWSASDPKRGAAITVWGSGFEKTRGDSYITVNGIKLTMDADYAEWNADSYDVFFLKRITFWLRGECENGVGSITVTVGGKTSEELPFSIISGRICFVDADAQSPGDGSFEAPWASPNVAVKSLEPGDVLYFRETASPYNKKFFTGKQNFYLTRGNSKDGLADAPIALVSFPGEVATIDTRVSEGESPLAGNFVLARNYWTISKFRLRASKTCLFLGSNDGERGHGIRAVGNDCVGCQEFGSGTAPIATFGSNMSVLGNSSHGGRTNNKLDHAIYISGNPSVVKGVELGWNYAYDNDYAEGPMLVVNHQGNRIPPGRSCKQHDIHHNLIDCTLFAGRGIGIYSMSWDQQQGETEPDRAFVFNNIVLGAGWKNSPSAAAIYCLNGKASIFHNTLVNCVENAITVGGEDVLSVEIENNILHVADGSGYIYLVPGSKSLVIKNNLYYGLGAGPSVDDQRIEAAPSLNRHLIPTVDGPEVNASSANTGVRTDFWGKPRTTGSAADIGACEYDADTRLAN</sequence>
<dbReference type="RefSeq" id="WP_145172817.1">
    <property type="nucleotide sequence ID" value="NZ_CP036525.1"/>
</dbReference>
<protein>
    <recommendedName>
        <fullName evidence="4">IPT/TIG domain protein</fullName>
    </recommendedName>
</protein>
<keyword evidence="3" id="KW-1185">Reference proteome</keyword>
<keyword evidence="1" id="KW-0732">Signal</keyword>
<evidence type="ECO:0000313" key="2">
    <source>
        <dbReference type="EMBL" id="QDT06279.1"/>
    </source>
</evidence>
<dbReference type="Gene3D" id="2.160.20.10">
    <property type="entry name" value="Single-stranded right-handed beta-helix, Pectin lyase-like"/>
    <property type="match status" value="1"/>
</dbReference>
<dbReference type="InterPro" id="IPR011050">
    <property type="entry name" value="Pectin_lyase_fold/virulence"/>
</dbReference>
<evidence type="ECO:0000313" key="3">
    <source>
        <dbReference type="Proteomes" id="UP000318538"/>
    </source>
</evidence>
<dbReference type="Proteomes" id="UP000318538">
    <property type="component" value="Chromosome"/>
</dbReference>
<feature type="chain" id="PRO_5021794797" description="IPT/TIG domain protein" evidence="1">
    <location>
        <begin position="19"/>
        <end position="577"/>
    </location>
</feature>
<name>A0A517NGL9_9BACT</name>
<organism evidence="2 3">
    <name type="scientific">Rubripirellula lacrimiformis</name>
    <dbReference type="NCBI Taxonomy" id="1930273"/>
    <lineage>
        <taxon>Bacteria</taxon>
        <taxon>Pseudomonadati</taxon>
        <taxon>Planctomycetota</taxon>
        <taxon>Planctomycetia</taxon>
        <taxon>Pirellulales</taxon>
        <taxon>Pirellulaceae</taxon>
        <taxon>Rubripirellula</taxon>
    </lineage>
</organism>
<dbReference type="EMBL" id="CP036525">
    <property type="protein sequence ID" value="QDT06279.1"/>
    <property type="molecule type" value="Genomic_DNA"/>
</dbReference>
<proteinExistence type="predicted"/>
<feature type="signal peptide" evidence="1">
    <location>
        <begin position="1"/>
        <end position="18"/>
    </location>
</feature>
<dbReference type="AlphaFoldDB" id="A0A517NGL9"/>
<dbReference type="SUPFAM" id="SSF51126">
    <property type="entry name" value="Pectin lyase-like"/>
    <property type="match status" value="1"/>
</dbReference>
<dbReference type="InterPro" id="IPR012334">
    <property type="entry name" value="Pectin_lyas_fold"/>
</dbReference>
<dbReference type="OrthoDB" id="9761045at2"/>
<reference evidence="2 3" key="1">
    <citation type="submission" date="2019-02" db="EMBL/GenBank/DDBJ databases">
        <title>Deep-cultivation of Planctomycetes and their phenomic and genomic characterization uncovers novel biology.</title>
        <authorList>
            <person name="Wiegand S."/>
            <person name="Jogler M."/>
            <person name="Boedeker C."/>
            <person name="Pinto D."/>
            <person name="Vollmers J."/>
            <person name="Rivas-Marin E."/>
            <person name="Kohn T."/>
            <person name="Peeters S.H."/>
            <person name="Heuer A."/>
            <person name="Rast P."/>
            <person name="Oberbeckmann S."/>
            <person name="Bunk B."/>
            <person name="Jeske O."/>
            <person name="Meyerdierks A."/>
            <person name="Storesund J.E."/>
            <person name="Kallscheuer N."/>
            <person name="Luecker S."/>
            <person name="Lage O.M."/>
            <person name="Pohl T."/>
            <person name="Merkel B.J."/>
            <person name="Hornburger P."/>
            <person name="Mueller R.-W."/>
            <person name="Bruemmer F."/>
            <person name="Labrenz M."/>
            <person name="Spormann A.M."/>
            <person name="Op den Camp H."/>
            <person name="Overmann J."/>
            <person name="Amann R."/>
            <person name="Jetten M.S.M."/>
            <person name="Mascher T."/>
            <person name="Medema M.H."/>
            <person name="Devos D.P."/>
            <person name="Kaster A.-K."/>
            <person name="Ovreas L."/>
            <person name="Rohde M."/>
            <person name="Galperin M.Y."/>
            <person name="Jogler C."/>
        </authorList>
    </citation>
    <scope>NUCLEOTIDE SEQUENCE [LARGE SCALE GENOMIC DNA]</scope>
    <source>
        <strain evidence="2 3">K22_7</strain>
    </source>
</reference>
<dbReference type="KEGG" id="rlc:K227x_46880"/>